<dbReference type="EMBL" id="JAEEGA010000013">
    <property type="protein sequence ID" value="MBP1043049.1"/>
    <property type="molecule type" value="Genomic_DNA"/>
</dbReference>
<comment type="caution">
    <text evidence="1">The sequence shown here is derived from an EMBL/GenBank/DDBJ whole genome shotgun (WGS) entry which is preliminary data.</text>
</comment>
<evidence type="ECO:0000313" key="1">
    <source>
        <dbReference type="EMBL" id="MBP1043049.1"/>
    </source>
</evidence>
<sequence length="158" mass="18182">MKKEIKIGLFDSHKEQLNIQAVVDEVKEIQDFFDDVKFDYEENTINFVFLNGQYCHVKRTILVRGVIVNPTVEDIIGIQAKLKLKFKYEDAQIAVATLDFPQEFIGRLKSGTGSLFHLEIPVRGLESDKNFKYSDIEGRLEDVELLKINSIGEVDEKE</sequence>
<name>A0A940SWJ0_9ENTE</name>
<dbReference type="RefSeq" id="WP_209530860.1">
    <property type="nucleotide sequence ID" value="NZ_JAEEGA010000013.1"/>
</dbReference>
<dbReference type="Proteomes" id="UP000674938">
    <property type="component" value="Unassembled WGS sequence"/>
</dbReference>
<evidence type="ECO:0000313" key="2">
    <source>
        <dbReference type="Proteomes" id="UP000674938"/>
    </source>
</evidence>
<organism evidence="1 2">
    <name type="scientific">Vagococcus allomyrinae</name>
    <dbReference type="NCBI Taxonomy" id="2794353"/>
    <lineage>
        <taxon>Bacteria</taxon>
        <taxon>Bacillati</taxon>
        <taxon>Bacillota</taxon>
        <taxon>Bacilli</taxon>
        <taxon>Lactobacillales</taxon>
        <taxon>Enterococcaceae</taxon>
        <taxon>Vagococcus</taxon>
    </lineage>
</organism>
<accession>A0A940SWJ0</accession>
<proteinExistence type="predicted"/>
<dbReference type="AlphaFoldDB" id="A0A940SWJ0"/>
<gene>
    <name evidence="1" type="ORF">I6N95_18700</name>
</gene>
<reference evidence="1" key="1">
    <citation type="submission" date="2020-12" db="EMBL/GenBank/DDBJ databases">
        <title>Vagococcus allomyrinae sp. nov. and Enterococcus lavae sp. nov., isolated from the larvae of Allomyrina dichotoma.</title>
        <authorList>
            <person name="Lee S.D."/>
        </authorList>
    </citation>
    <scope>NUCLEOTIDE SEQUENCE</scope>
    <source>
        <strain evidence="1">BWB3-3</strain>
    </source>
</reference>
<keyword evidence="2" id="KW-1185">Reference proteome</keyword>
<protein>
    <submittedName>
        <fullName evidence="1">Uncharacterized protein</fullName>
    </submittedName>
</protein>